<protein>
    <recommendedName>
        <fullName evidence="5">beta-galactosidase</fullName>
        <ecNumber evidence="5">3.2.1.23</ecNumber>
    </recommendedName>
    <alternativeName>
        <fullName evidence="9">Lactase</fullName>
    </alternativeName>
</protein>
<evidence type="ECO:0000256" key="8">
    <source>
        <dbReference type="ARBA" id="ARBA00023295"/>
    </source>
</evidence>
<dbReference type="InterPro" id="IPR014718">
    <property type="entry name" value="GH-type_carb-bd"/>
</dbReference>
<feature type="domain" description="Beta galactosidase small chain/" evidence="14">
    <location>
        <begin position="729"/>
        <end position="854"/>
    </location>
</feature>
<dbReference type="GO" id="GO:0030246">
    <property type="term" value="F:carbohydrate binding"/>
    <property type="evidence" value="ECO:0007669"/>
    <property type="project" value="InterPro"/>
</dbReference>
<evidence type="ECO:0000256" key="3">
    <source>
        <dbReference type="ARBA" id="ARBA00007401"/>
    </source>
</evidence>
<keyword evidence="10" id="KW-0732">Signal</keyword>
<dbReference type="InterPro" id="IPR006104">
    <property type="entry name" value="Glyco_hydro_2_N"/>
</dbReference>
<comment type="cofactor">
    <cofactor evidence="2">
        <name>Ca(2+)</name>
        <dbReference type="ChEBI" id="CHEBI:29108"/>
    </cofactor>
</comment>
<dbReference type="Pfam" id="PF02929">
    <property type="entry name" value="Bgal_small_N"/>
    <property type="match status" value="1"/>
</dbReference>
<dbReference type="GO" id="GO:0009341">
    <property type="term" value="C:beta-galactosidase complex"/>
    <property type="evidence" value="ECO:0007669"/>
    <property type="project" value="InterPro"/>
</dbReference>
<dbReference type="InterPro" id="IPR017853">
    <property type="entry name" value="GH"/>
</dbReference>
<dbReference type="AlphaFoldDB" id="A0A4R0MY09"/>
<dbReference type="InterPro" id="IPR008979">
    <property type="entry name" value="Galactose-bd-like_sf"/>
</dbReference>
<dbReference type="SUPFAM" id="SSF51445">
    <property type="entry name" value="(Trans)glycosidases"/>
    <property type="match status" value="1"/>
</dbReference>
<comment type="similarity">
    <text evidence="3">Belongs to the glycosyl hydrolase 2 family.</text>
</comment>
<dbReference type="InterPro" id="IPR036156">
    <property type="entry name" value="Beta-gal/glucu_dom_sf"/>
</dbReference>
<evidence type="ECO:0000256" key="4">
    <source>
        <dbReference type="ARBA" id="ARBA00011245"/>
    </source>
</evidence>
<dbReference type="Pfam" id="PF00703">
    <property type="entry name" value="Glyco_hydro_2"/>
    <property type="match status" value="1"/>
</dbReference>
<dbReference type="OrthoDB" id="9801077at2"/>
<keyword evidence="6 15" id="KW-0378">Hydrolase</keyword>
<evidence type="ECO:0000259" key="12">
    <source>
        <dbReference type="Pfam" id="PF02836"/>
    </source>
</evidence>
<gene>
    <name evidence="15" type="ORF">EZ428_08505</name>
</gene>
<dbReference type="Pfam" id="PF02837">
    <property type="entry name" value="Glyco_hydro_2_N"/>
    <property type="match status" value="1"/>
</dbReference>
<name>A0A4R0MY09_9SPHI</name>
<dbReference type="Gene3D" id="3.20.20.80">
    <property type="entry name" value="Glycosidases"/>
    <property type="match status" value="1"/>
</dbReference>
<dbReference type="InterPro" id="IPR006101">
    <property type="entry name" value="Glyco_hydro_2"/>
</dbReference>
<dbReference type="InterPro" id="IPR050347">
    <property type="entry name" value="Bact_Beta-galactosidase"/>
</dbReference>
<organism evidence="15 16">
    <name type="scientific">Pedobacter frigiditerrae</name>
    <dbReference type="NCBI Taxonomy" id="2530452"/>
    <lineage>
        <taxon>Bacteria</taxon>
        <taxon>Pseudomonadati</taxon>
        <taxon>Bacteroidota</taxon>
        <taxon>Sphingobacteriia</taxon>
        <taxon>Sphingobacteriales</taxon>
        <taxon>Sphingobacteriaceae</taxon>
        <taxon>Pedobacter</taxon>
    </lineage>
</organism>
<evidence type="ECO:0000256" key="2">
    <source>
        <dbReference type="ARBA" id="ARBA00001913"/>
    </source>
</evidence>
<evidence type="ECO:0000256" key="10">
    <source>
        <dbReference type="SAM" id="SignalP"/>
    </source>
</evidence>
<dbReference type="PANTHER" id="PTHR46323">
    <property type="entry name" value="BETA-GALACTOSIDASE"/>
    <property type="match status" value="1"/>
</dbReference>
<dbReference type="SUPFAM" id="SSF74650">
    <property type="entry name" value="Galactose mutarotase-like"/>
    <property type="match status" value="1"/>
</dbReference>
<feature type="chain" id="PRO_5020612087" description="beta-galactosidase" evidence="10">
    <location>
        <begin position="27"/>
        <end position="929"/>
    </location>
</feature>
<dbReference type="RefSeq" id="WP_131552722.1">
    <property type="nucleotide sequence ID" value="NZ_SJSK01000002.1"/>
</dbReference>
<evidence type="ECO:0000259" key="13">
    <source>
        <dbReference type="Pfam" id="PF02837"/>
    </source>
</evidence>
<comment type="catalytic activity">
    <reaction evidence="1">
        <text>Hydrolysis of terminal non-reducing beta-D-galactose residues in beta-D-galactosides.</text>
        <dbReference type="EC" id="3.2.1.23"/>
    </reaction>
</comment>
<dbReference type="PRINTS" id="PR00132">
    <property type="entry name" value="GLHYDRLASE2"/>
</dbReference>
<dbReference type="InterPro" id="IPR006103">
    <property type="entry name" value="Glyco_hydro_2_cat"/>
</dbReference>
<dbReference type="InterPro" id="IPR006102">
    <property type="entry name" value="Ig-like_GH2"/>
</dbReference>
<dbReference type="Proteomes" id="UP000292884">
    <property type="component" value="Unassembled WGS sequence"/>
</dbReference>
<dbReference type="GO" id="GO:0004565">
    <property type="term" value="F:beta-galactosidase activity"/>
    <property type="evidence" value="ECO:0007669"/>
    <property type="project" value="UniProtKB-EC"/>
</dbReference>
<dbReference type="SUPFAM" id="SSF49303">
    <property type="entry name" value="beta-Galactosidase/glucuronidase domain"/>
    <property type="match status" value="1"/>
</dbReference>
<keyword evidence="7" id="KW-0106">Calcium</keyword>
<evidence type="ECO:0000313" key="16">
    <source>
        <dbReference type="Proteomes" id="UP000292884"/>
    </source>
</evidence>
<evidence type="ECO:0000256" key="5">
    <source>
        <dbReference type="ARBA" id="ARBA00012756"/>
    </source>
</evidence>
<feature type="domain" description="Glycosyl hydrolases family 2 sugar binding" evidence="13">
    <location>
        <begin position="59"/>
        <end position="186"/>
    </location>
</feature>
<feature type="signal peptide" evidence="10">
    <location>
        <begin position="1"/>
        <end position="26"/>
    </location>
</feature>
<feature type="domain" description="Glycoside hydrolase family 2 immunoglobulin-like beta-sandwich" evidence="11">
    <location>
        <begin position="197"/>
        <end position="289"/>
    </location>
</feature>
<dbReference type="Gene3D" id="2.70.98.10">
    <property type="match status" value="1"/>
</dbReference>
<evidence type="ECO:0000256" key="1">
    <source>
        <dbReference type="ARBA" id="ARBA00001412"/>
    </source>
</evidence>
<evidence type="ECO:0000259" key="14">
    <source>
        <dbReference type="Pfam" id="PF02929"/>
    </source>
</evidence>
<dbReference type="InterPro" id="IPR011013">
    <property type="entry name" value="Gal_mutarotase_sf_dom"/>
</dbReference>
<dbReference type="Gene3D" id="2.60.40.10">
    <property type="entry name" value="Immunoglobulins"/>
    <property type="match status" value="2"/>
</dbReference>
<reference evidence="15 16" key="1">
    <citation type="submission" date="2019-02" db="EMBL/GenBank/DDBJ databases">
        <title>Pedobacter sp. RP-1-13 sp. nov., isolated from Arctic soil.</title>
        <authorList>
            <person name="Dahal R.H."/>
        </authorList>
    </citation>
    <scope>NUCLEOTIDE SEQUENCE [LARGE SCALE GENOMIC DNA]</scope>
    <source>
        <strain evidence="15 16">RP-1-13</strain>
    </source>
</reference>
<proteinExistence type="inferred from homology"/>
<keyword evidence="8" id="KW-0326">Glycosidase</keyword>
<dbReference type="EMBL" id="SJSK01000002">
    <property type="protein sequence ID" value="TCC91783.1"/>
    <property type="molecule type" value="Genomic_DNA"/>
</dbReference>
<dbReference type="SUPFAM" id="SSF49785">
    <property type="entry name" value="Galactose-binding domain-like"/>
    <property type="match status" value="1"/>
</dbReference>
<feature type="domain" description="Glycoside hydrolase family 2 catalytic" evidence="12">
    <location>
        <begin position="297"/>
        <end position="415"/>
    </location>
</feature>
<dbReference type="GO" id="GO:0005990">
    <property type="term" value="P:lactose catabolic process"/>
    <property type="evidence" value="ECO:0007669"/>
    <property type="project" value="TreeGrafter"/>
</dbReference>
<evidence type="ECO:0000256" key="7">
    <source>
        <dbReference type="ARBA" id="ARBA00022837"/>
    </source>
</evidence>
<evidence type="ECO:0000259" key="11">
    <source>
        <dbReference type="Pfam" id="PF00703"/>
    </source>
</evidence>
<sequence length="929" mass="106404">MNSIKNIKIKTFILLLQFSLSIVSNAQETQYQYLSGVDKDHTVSWDFMVNTGMNSGKWSKIKVPSNWELQGFGTYNYFSDSNNPNEFGWYKQNFESPASLNKEVFIVFEGAMTDTEVKINGKLAGPIHQGGFYRFKYNITDKLNPTGTNLLEIKVYKKSTNASVNKAEREGDYWQFGGIYRPVYLEIVPKKFIDRVAVNATADGTLMVDVFTQGEFSSQKIEVELKTLDGKKIGSTQQLIDKQGNTRISTRFKDIKKWNPEAPYLYNLTVSLVDQKKIVHQVKQKIGFRTVELRPADGIYVNDVKIKFKGVNRHSFWPESGRALSKQISIDDVKLIKQMNMNAVRMSHYPPDQHFLEVCDSLGLFVIDELTGWQKSYDTPIGKKLVKELVVRDVNHPSIVIWANGNEGGWNRELDDDFDLYDPQKRMIIHPWEKFRGTDTRHYPDYNYMVNAMLYSKEVFFPTEFMHGNYDGGMAAGLQDFWDMMLKHPYGAGGFLWSFADEGVVRTDKNGAIDLAGDSAPDGIVGPHHEKEGSFNAVRKIWSPIVVNNKYIPTNFDGKLFIENRYLYTNLNQCTFKWELKKFIRDKDELKTMVKASDQMILLASVNPGETTALKLNLPSDWKKNDVLIFTAIDPKGKEIYTWSWSLKFPEDVIKSDIVLKEFKTQPQAILKSGKLNVLVNELDVQFDETTGLLDHVISKGKQISLSKGPILAQARSEMKLQYFKNYVKDGNVIVESAYKGEEWLNVKWTFTAGMPVKLDYEYAANRFDQQLGYNFMGITFNYPEQLVKGAEFMGNGPERVYKNRMDGAEFGLWKKEYNDGITGEKFDYPEFKGYHGPFYWVKLANSEADFTVYTANQNVFLQLFKPAYAKATRESVKAAFPAGDLGFMNAIAPIGTKFQKPEFLGPTSQQNIQLNYDSFKGTLWFDFK</sequence>
<dbReference type="InterPro" id="IPR004199">
    <property type="entry name" value="B-gal_small/dom_5"/>
</dbReference>
<dbReference type="Pfam" id="PF02836">
    <property type="entry name" value="Glyco_hydro_2_C"/>
    <property type="match status" value="1"/>
</dbReference>
<dbReference type="EC" id="3.2.1.23" evidence="5"/>
<dbReference type="PANTHER" id="PTHR46323:SF2">
    <property type="entry name" value="BETA-GALACTOSIDASE"/>
    <property type="match status" value="1"/>
</dbReference>
<evidence type="ECO:0000313" key="15">
    <source>
        <dbReference type="EMBL" id="TCC91783.1"/>
    </source>
</evidence>
<evidence type="ECO:0000256" key="6">
    <source>
        <dbReference type="ARBA" id="ARBA00022801"/>
    </source>
</evidence>
<evidence type="ECO:0000256" key="9">
    <source>
        <dbReference type="ARBA" id="ARBA00032230"/>
    </source>
</evidence>
<dbReference type="Gene3D" id="2.60.120.260">
    <property type="entry name" value="Galactose-binding domain-like"/>
    <property type="match status" value="1"/>
</dbReference>
<accession>A0A4R0MY09</accession>
<comment type="caution">
    <text evidence="15">The sequence shown here is derived from an EMBL/GenBank/DDBJ whole genome shotgun (WGS) entry which is preliminary data.</text>
</comment>
<keyword evidence="16" id="KW-1185">Reference proteome</keyword>
<dbReference type="InterPro" id="IPR013783">
    <property type="entry name" value="Ig-like_fold"/>
</dbReference>
<comment type="subunit">
    <text evidence="4">Monomer.</text>
</comment>